<feature type="transmembrane region" description="Helical" evidence="9">
    <location>
        <begin position="222"/>
        <end position="249"/>
    </location>
</feature>
<feature type="transmembrane region" description="Helical" evidence="9">
    <location>
        <begin position="95"/>
        <end position="116"/>
    </location>
</feature>
<dbReference type="GO" id="GO:0006865">
    <property type="term" value="P:amino acid transport"/>
    <property type="evidence" value="ECO:0007669"/>
    <property type="project" value="UniProtKB-KW"/>
</dbReference>
<dbReference type="RefSeq" id="WP_044346403.1">
    <property type="nucleotide sequence ID" value="NZ_AZAC01000002.1"/>
</dbReference>
<gene>
    <name evidence="10" type="ORF">X474_02015</name>
</gene>
<dbReference type="GO" id="GO:0022857">
    <property type="term" value="F:transmembrane transporter activity"/>
    <property type="evidence" value="ECO:0007669"/>
    <property type="project" value="InterPro"/>
</dbReference>
<dbReference type="OrthoDB" id="9807115at2"/>
<dbReference type="PANTHER" id="PTHR11795">
    <property type="entry name" value="BRANCHED-CHAIN AMINO ACID TRANSPORT SYSTEM PERMEASE PROTEIN LIVH"/>
    <property type="match status" value="1"/>
</dbReference>
<evidence type="ECO:0000313" key="10">
    <source>
        <dbReference type="EMBL" id="KIX15521.1"/>
    </source>
</evidence>
<reference evidence="10 11" key="1">
    <citation type="submission" date="2013-11" db="EMBL/GenBank/DDBJ databases">
        <title>Metagenomic analysis of a methanogenic consortium involved in long chain n-alkane degradation.</title>
        <authorList>
            <person name="Davidova I.A."/>
            <person name="Callaghan A.V."/>
            <person name="Wawrik B."/>
            <person name="Pruitt S."/>
            <person name="Marks C."/>
            <person name="Duncan K.E."/>
            <person name="Suflita J.M."/>
        </authorList>
    </citation>
    <scope>NUCLEOTIDE SEQUENCE [LARGE SCALE GENOMIC DNA]</scope>
    <source>
        <strain evidence="10 11">SPR</strain>
    </source>
</reference>
<feature type="transmembrane region" description="Helical" evidence="9">
    <location>
        <begin position="141"/>
        <end position="163"/>
    </location>
</feature>
<evidence type="ECO:0000313" key="11">
    <source>
        <dbReference type="Proteomes" id="UP000032233"/>
    </source>
</evidence>
<dbReference type="AlphaFoldDB" id="A0A0D2JIN7"/>
<protein>
    <submittedName>
        <fullName evidence="10">Branched-chain amino acid ABC transporter permease</fullName>
    </submittedName>
</protein>
<dbReference type="EMBL" id="AZAC01000002">
    <property type="protein sequence ID" value="KIX15521.1"/>
    <property type="molecule type" value="Genomic_DNA"/>
</dbReference>
<comment type="subcellular location">
    <subcellularLocation>
        <location evidence="1">Cell membrane</location>
        <topology evidence="1">Multi-pass membrane protein</topology>
    </subcellularLocation>
</comment>
<sequence length="287" mass="30698">MEDLLLYLTNGVVMGTTYALAALGVTLIVGIMGIINFAHGEFYVLAGYFSALFAQGAGLDPISSMLIAVILVFFVGLAVERTLIRPTYGDELYSLIITFILYIILQNAYLVIFGPFPSKPPNWVSGASNLFGLFYYGNQRLVSFAASAVLIALFMVVMHKTWLGRVIRSVAMDREMASMLGVNTARVNMLSFGLGCVLAALAGVILTPVFPVTPTVGVGVSLTAFVVMILGGLGSFSGCIVGGILLGIVENLGVGYLSSGYKHLFGFVILILVLFFRPTGFFGQKQI</sequence>
<keyword evidence="2" id="KW-0813">Transport</keyword>
<dbReference type="InParanoid" id="A0A0D2JIN7"/>
<evidence type="ECO:0000256" key="9">
    <source>
        <dbReference type="SAM" id="Phobius"/>
    </source>
</evidence>
<evidence type="ECO:0000256" key="5">
    <source>
        <dbReference type="ARBA" id="ARBA00022970"/>
    </source>
</evidence>
<evidence type="ECO:0000256" key="3">
    <source>
        <dbReference type="ARBA" id="ARBA00022475"/>
    </source>
</evidence>
<feature type="transmembrane region" description="Helical" evidence="9">
    <location>
        <begin position="65"/>
        <end position="83"/>
    </location>
</feature>
<feature type="transmembrane region" description="Helical" evidence="9">
    <location>
        <begin position="184"/>
        <end position="210"/>
    </location>
</feature>
<dbReference type="InterPro" id="IPR001851">
    <property type="entry name" value="ABC_transp_permease"/>
</dbReference>
<evidence type="ECO:0000256" key="6">
    <source>
        <dbReference type="ARBA" id="ARBA00022989"/>
    </source>
</evidence>
<proteinExistence type="inferred from homology"/>
<organism evidence="10 11">
    <name type="scientific">Dethiosulfatarculus sandiegensis</name>
    <dbReference type="NCBI Taxonomy" id="1429043"/>
    <lineage>
        <taxon>Bacteria</taxon>
        <taxon>Pseudomonadati</taxon>
        <taxon>Thermodesulfobacteriota</taxon>
        <taxon>Desulfarculia</taxon>
        <taxon>Desulfarculales</taxon>
        <taxon>Desulfarculaceae</taxon>
        <taxon>Dethiosulfatarculus</taxon>
    </lineage>
</organism>
<keyword evidence="4 9" id="KW-0812">Transmembrane</keyword>
<evidence type="ECO:0000256" key="7">
    <source>
        <dbReference type="ARBA" id="ARBA00023136"/>
    </source>
</evidence>
<name>A0A0D2JIN7_9BACT</name>
<accession>A0A0D2JIN7</accession>
<keyword evidence="7 9" id="KW-0472">Membrane</keyword>
<keyword evidence="6 9" id="KW-1133">Transmembrane helix</keyword>
<evidence type="ECO:0000256" key="2">
    <source>
        <dbReference type="ARBA" id="ARBA00022448"/>
    </source>
</evidence>
<evidence type="ECO:0000256" key="1">
    <source>
        <dbReference type="ARBA" id="ARBA00004651"/>
    </source>
</evidence>
<evidence type="ECO:0000256" key="4">
    <source>
        <dbReference type="ARBA" id="ARBA00022692"/>
    </source>
</evidence>
<dbReference type="STRING" id="1429043.X474_02015"/>
<dbReference type="Pfam" id="PF02653">
    <property type="entry name" value="BPD_transp_2"/>
    <property type="match status" value="1"/>
</dbReference>
<feature type="transmembrane region" description="Helical" evidence="9">
    <location>
        <begin position="261"/>
        <end position="282"/>
    </location>
</feature>
<evidence type="ECO:0000256" key="8">
    <source>
        <dbReference type="ARBA" id="ARBA00037998"/>
    </source>
</evidence>
<keyword evidence="5" id="KW-0029">Amino-acid transport</keyword>
<keyword evidence="3" id="KW-1003">Cell membrane</keyword>
<feature type="transmembrane region" description="Helical" evidence="9">
    <location>
        <begin position="12"/>
        <end position="35"/>
    </location>
</feature>
<dbReference type="CDD" id="cd06582">
    <property type="entry name" value="TM_PBP1_LivH_like"/>
    <property type="match status" value="1"/>
</dbReference>
<keyword evidence="11" id="KW-1185">Reference proteome</keyword>
<dbReference type="InterPro" id="IPR052157">
    <property type="entry name" value="BCAA_transport_permease"/>
</dbReference>
<dbReference type="Proteomes" id="UP000032233">
    <property type="component" value="Unassembled WGS sequence"/>
</dbReference>
<dbReference type="GO" id="GO:0005886">
    <property type="term" value="C:plasma membrane"/>
    <property type="evidence" value="ECO:0007669"/>
    <property type="project" value="UniProtKB-SubCell"/>
</dbReference>
<dbReference type="PANTHER" id="PTHR11795:SF445">
    <property type="entry name" value="AMINO ACID ABC TRANSPORTER PERMEASE PROTEIN"/>
    <property type="match status" value="1"/>
</dbReference>
<comment type="similarity">
    <text evidence="8">Belongs to the binding-protein-dependent transport system permease family. LivHM subfamily.</text>
</comment>
<comment type="caution">
    <text evidence="10">The sequence shown here is derived from an EMBL/GenBank/DDBJ whole genome shotgun (WGS) entry which is preliminary data.</text>
</comment>